<dbReference type="RefSeq" id="WP_200506558.1">
    <property type="nucleotide sequence ID" value="NZ_JAEHFX010000006.1"/>
</dbReference>
<evidence type="ECO:0000256" key="4">
    <source>
        <dbReference type="ARBA" id="ARBA00022989"/>
    </source>
</evidence>
<evidence type="ECO:0000256" key="2">
    <source>
        <dbReference type="ARBA" id="ARBA00022475"/>
    </source>
</evidence>
<evidence type="ECO:0000256" key="6">
    <source>
        <dbReference type="SAM" id="Phobius"/>
    </source>
</evidence>
<dbReference type="Proteomes" id="UP000644147">
    <property type="component" value="Unassembled WGS sequence"/>
</dbReference>
<evidence type="ECO:0000256" key="3">
    <source>
        <dbReference type="ARBA" id="ARBA00022692"/>
    </source>
</evidence>
<accession>A0ABS1C3R0</accession>
<keyword evidence="2" id="KW-1003">Cell membrane</keyword>
<feature type="transmembrane region" description="Helical" evidence="6">
    <location>
        <begin position="55"/>
        <end position="73"/>
    </location>
</feature>
<sequence length="242" mass="27089">MFAILRKEINSFLNSLVAYIVIGVFLVVTGLYMWFFPQSNVLDFGYADLQPLFAIAPWVFLFLIPAITMRSFAEEKKAGTIELLLTRPVTDLQIILGKYFACLLLVLFALLPTLIYYVSVYYLGDPKGNIDSAGVFGSYIGLVFLAAVFTAIGIFASSISKDQIISFIVAVLLCFIVYTGFDMLASIDVWGPLSYFISYLGIQYHYETISKGLIDSRDVLYFVSVSALMIVATKLVLESRKW</sequence>
<dbReference type="EMBL" id="JAEHFX010000006">
    <property type="protein sequence ID" value="MBK0403807.1"/>
    <property type="molecule type" value="Genomic_DNA"/>
</dbReference>
<feature type="transmembrane region" description="Helical" evidence="6">
    <location>
        <begin position="138"/>
        <end position="157"/>
    </location>
</feature>
<keyword evidence="3 6" id="KW-0812">Transmembrane</keyword>
<keyword evidence="5 6" id="KW-0472">Membrane</keyword>
<dbReference type="Pfam" id="PF12679">
    <property type="entry name" value="ABC2_membrane_2"/>
    <property type="match status" value="1"/>
</dbReference>
<feature type="transmembrane region" description="Helical" evidence="6">
    <location>
        <begin position="94"/>
        <end position="118"/>
    </location>
</feature>
<evidence type="ECO:0000313" key="8">
    <source>
        <dbReference type="Proteomes" id="UP000644147"/>
    </source>
</evidence>
<reference evidence="7 8" key="1">
    <citation type="submission" date="2020-12" db="EMBL/GenBank/DDBJ databases">
        <title>Bacterial novel species Adhaeribacter sp. BT258 isolated from soil.</title>
        <authorList>
            <person name="Jung H.-Y."/>
        </authorList>
    </citation>
    <scope>NUCLEOTIDE SEQUENCE [LARGE SCALE GENOMIC DNA]</scope>
    <source>
        <strain evidence="7 8">BT258</strain>
    </source>
</reference>
<evidence type="ECO:0000313" key="7">
    <source>
        <dbReference type="EMBL" id="MBK0403807.1"/>
    </source>
</evidence>
<feature type="transmembrane region" description="Helical" evidence="6">
    <location>
        <begin position="12"/>
        <end position="35"/>
    </location>
</feature>
<evidence type="ECO:0000256" key="1">
    <source>
        <dbReference type="ARBA" id="ARBA00004651"/>
    </source>
</evidence>
<feature type="transmembrane region" description="Helical" evidence="6">
    <location>
        <begin position="219"/>
        <end position="237"/>
    </location>
</feature>
<evidence type="ECO:0000256" key="5">
    <source>
        <dbReference type="ARBA" id="ARBA00023136"/>
    </source>
</evidence>
<keyword evidence="8" id="KW-1185">Reference proteome</keyword>
<keyword evidence="4 6" id="KW-1133">Transmembrane helix</keyword>
<feature type="transmembrane region" description="Helical" evidence="6">
    <location>
        <begin position="164"/>
        <end position="181"/>
    </location>
</feature>
<dbReference type="InterPro" id="IPR051449">
    <property type="entry name" value="ABC-2_transporter_component"/>
</dbReference>
<comment type="caution">
    <text evidence="7">The sequence shown here is derived from an EMBL/GenBank/DDBJ whole genome shotgun (WGS) entry which is preliminary data.</text>
</comment>
<protein>
    <submittedName>
        <fullName evidence="7">Gliding motility-associated ABC transporter permease subunit GldF</fullName>
    </submittedName>
</protein>
<proteinExistence type="predicted"/>
<dbReference type="InterPro" id="IPR019860">
    <property type="entry name" value="Motility-assoc_ABC_perm_GldF"/>
</dbReference>
<comment type="subcellular location">
    <subcellularLocation>
        <location evidence="1">Cell membrane</location>
        <topology evidence="1">Multi-pass membrane protein</topology>
    </subcellularLocation>
</comment>
<name>A0ABS1C3R0_9BACT</name>
<gene>
    <name evidence="7" type="primary">gldF</name>
    <name evidence="7" type="ORF">I5M27_12475</name>
</gene>
<dbReference type="PANTHER" id="PTHR30294:SF29">
    <property type="entry name" value="MULTIDRUG ABC TRANSPORTER PERMEASE YBHS-RELATED"/>
    <property type="match status" value="1"/>
</dbReference>
<dbReference type="PANTHER" id="PTHR30294">
    <property type="entry name" value="MEMBRANE COMPONENT OF ABC TRANSPORTER YHHJ-RELATED"/>
    <property type="match status" value="1"/>
</dbReference>
<organism evidence="7 8">
    <name type="scientific">Adhaeribacter terrigena</name>
    <dbReference type="NCBI Taxonomy" id="2793070"/>
    <lineage>
        <taxon>Bacteria</taxon>
        <taxon>Pseudomonadati</taxon>
        <taxon>Bacteroidota</taxon>
        <taxon>Cytophagia</taxon>
        <taxon>Cytophagales</taxon>
        <taxon>Hymenobacteraceae</taxon>
        <taxon>Adhaeribacter</taxon>
    </lineage>
</organism>
<dbReference type="NCBIfam" id="TIGR03518">
    <property type="entry name" value="ABC_perm_GldF"/>
    <property type="match status" value="1"/>
</dbReference>